<evidence type="ECO:0000313" key="2">
    <source>
        <dbReference type="EMBL" id="KAK6628989.1"/>
    </source>
</evidence>
<sequence>MISGRQCLSEGALSSLANSGGISKEKQLNLALKIPCTPRKTKVSVLDPRVCQQWPIAPAKAKNLKKSPSRTGGTKPPEELIRSSQVGNCRDFPECPSEKTPKNLMQSFLSRCLHDCSGVE</sequence>
<accession>A0AAN8S681</accession>
<reference evidence="2 3" key="1">
    <citation type="submission" date="2023-10" db="EMBL/GenBank/DDBJ databases">
        <title>Genomes of two closely related lineages of the louse Polyplax serrata with different host specificities.</title>
        <authorList>
            <person name="Martinu J."/>
            <person name="Tarabai H."/>
            <person name="Stefka J."/>
            <person name="Hypsa V."/>
        </authorList>
    </citation>
    <scope>NUCLEOTIDE SEQUENCE [LARGE SCALE GENOMIC DNA]</scope>
    <source>
        <strain evidence="2">HR10_N</strain>
    </source>
</reference>
<gene>
    <name evidence="2" type="ORF">RUM43_002806</name>
</gene>
<feature type="region of interest" description="Disordered" evidence="1">
    <location>
        <begin position="60"/>
        <end position="89"/>
    </location>
</feature>
<proteinExistence type="predicted"/>
<organism evidence="2 3">
    <name type="scientific">Polyplax serrata</name>
    <name type="common">Common mouse louse</name>
    <dbReference type="NCBI Taxonomy" id="468196"/>
    <lineage>
        <taxon>Eukaryota</taxon>
        <taxon>Metazoa</taxon>
        <taxon>Ecdysozoa</taxon>
        <taxon>Arthropoda</taxon>
        <taxon>Hexapoda</taxon>
        <taxon>Insecta</taxon>
        <taxon>Pterygota</taxon>
        <taxon>Neoptera</taxon>
        <taxon>Paraneoptera</taxon>
        <taxon>Psocodea</taxon>
        <taxon>Troctomorpha</taxon>
        <taxon>Phthiraptera</taxon>
        <taxon>Anoplura</taxon>
        <taxon>Polyplacidae</taxon>
        <taxon>Polyplax</taxon>
    </lineage>
</organism>
<dbReference type="EMBL" id="JAWJWE010000036">
    <property type="protein sequence ID" value="KAK6628989.1"/>
    <property type="molecule type" value="Genomic_DNA"/>
</dbReference>
<protein>
    <submittedName>
        <fullName evidence="2">Uncharacterized protein</fullName>
    </submittedName>
</protein>
<dbReference type="AlphaFoldDB" id="A0AAN8S681"/>
<name>A0AAN8S681_POLSC</name>
<dbReference type="Proteomes" id="UP001372834">
    <property type="component" value="Unassembled WGS sequence"/>
</dbReference>
<evidence type="ECO:0000313" key="3">
    <source>
        <dbReference type="Proteomes" id="UP001372834"/>
    </source>
</evidence>
<evidence type="ECO:0000256" key="1">
    <source>
        <dbReference type="SAM" id="MobiDB-lite"/>
    </source>
</evidence>
<comment type="caution">
    <text evidence="2">The sequence shown here is derived from an EMBL/GenBank/DDBJ whole genome shotgun (WGS) entry which is preliminary data.</text>
</comment>